<dbReference type="InterPro" id="IPR012869">
    <property type="entry name" value="RHH_5"/>
</dbReference>
<dbReference type="InterPro" id="IPR010985">
    <property type="entry name" value="Ribbon_hlx_hlx"/>
</dbReference>
<gene>
    <name evidence="2" type="ORF">FQY79_03510</name>
</gene>
<evidence type="ECO:0000259" key="1">
    <source>
        <dbReference type="Pfam" id="PF07878"/>
    </source>
</evidence>
<comment type="caution">
    <text evidence="2">The sequence shown here is derived from an EMBL/GenBank/DDBJ whole genome shotgun (WGS) entry which is preliminary data.</text>
</comment>
<dbReference type="GO" id="GO:0006355">
    <property type="term" value="P:regulation of DNA-templated transcription"/>
    <property type="evidence" value="ECO:0007669"/>
    <property type="project" value="InterPro"/>
</dbReference>
<dbReference type="OrthoDB" id="5959815at2"/>
<name>A0A5C5U4H4_9GAMM</name>
<evidence type="ECO:0000313" key="2">
    <source>
        <dbReference type="EMBL" id="TWT20927.1"/>
    </source>
</evidence>
<reference evidence="2 3" key="1">
    <citation type="submission" date="2019-07" db="EMBL/GenBank/DDBJ databases">
        <title>Luteimonas sp. YD-1 nov., isolated from acidic soil.</title>
        <authorList>
            <person name="Zhou J."/>
        </authorList>
    </citation>
    <scope>NUCLEOTIDE SEQUENCE [LARGE SCALE GENOMIC DNA]</scope>
    <source>
        <strain evidence="2 3">YD-1</strain>
    </source>
</reference>
<evidence type="ECO:0000313" key="3">
    <source>
        <dbReference type="Proteomes" id="UP000315949"/>
    </source>
</evidence>
<dbReference type="EMBL" id="VOHE01000002">
    <property type="protein sequence ID" value="TWT20927.1"/>
    <property type="molecule type" value="Genomic_DNA"/>
</dbReference>
<dbReference type="Pfam" id="PF07878">
    <property type="entry name" value="RHH_5"/>
    <property type="match status" value="1"/>
</dbReference>
<keyword evidence="3" id="KW-1185">Reference proteome</keyword>
<dbReference type="SUPFAM" id="SSF47598">
    <property type="entry name" value="Ribbon-helix-helix"/>
    <property type="match status" value="1"/>
</dbReference>
<feature type="domain" description="CopG-like ribbon-helix-helix" evidence="1">
    <location>
        <begin position="15"/>
        <end position="53"/>
    </location>
</feature>
<accession>A0A5C5U4H4</accession>
<sequence length="63" mass="7193">MTKRASRRNDESRTVRASISFPADVYADLERIAEANRVSLAWVVRQAAERYVRDVKGEPGKSR</sequence>
<proteinExistence type="predicted"/>
<organism evidence="2 3">
    <name type="scientific">Luteimonas wenzhouensis</name>
    <dbReference type="NCBI Taxonomy" id="2599615"/>
    <lineage>
        <taxon>Bacteria</taxon>
        <taxon>Pseudomonadati</taxon>
        <taxon>Pseudomonadota</taxon>
        <taxon>Gammaproteobacteria</taxon>
        <taxon>Lysobacterales</taxon>
        <taxon>Lysobacteraceae</taxon>
        <taxon>Luteimonas</taxon>
    </lineage>
</organism>
<dbReference type="Proteomes" id="UP000315949">
    <property type="component" value="Unassembled WGS sequence"/>
</dbReference>
<dbReference type="AlphaFoldDB" id="A0A5C5U4H4"/>
<protein>
    <submittedName>
        <fullName evidence="2">Ribbon-helix-helix protein, CopG family</fullName>
    </submittedName>
</protein>